<reference evidence="2" key="1">
    <citation type="submission" date="2019-12" db="EMBL/GenBank/DDBJ databases">
        <title>Genome sequencing and annotation of Brassica cretica.</title>
        <authorList>
            <person name="Studholme D.J."/>
            <person name="Sarris P.F."/>
        </authorList>
    </citation>
    <scope>NUCLEOTIDE SEQUENCE</scope>
    <source>
        <strain evidence="2">PFS-001/15</strain>
        <tissue evidence="2">Leaf</tissue>
    </source>
</reference>
<dbReference type="EMBL" id="QGKW02001660">
    <property type="protein sequence ID" value="KAF2581057.1"/>
    <property type="molecule type" value="Genomic_DNA"/>
</dbReference>
<organism evidence="2 3">
    <name type="scientific">Brassica cretica</name>
    <name type="common">Mustard</name>
    <dbReference type="NCBI Taxonomy" id="69181"/>
    <lineage>
        <taxon>Eukaryota</taxon>
        <taxon>Viridiplantae</taxon>
        <taxon>Streptophyta</taxon>
        <taxon>Embryophyta</taxon>
        <taxon>Tracheophyta</taxon>
        <taxon>Spermatophyta</taxon>
        <taxon>Magnoliopsida</taxon>
        <taxon>eudicotyledons</taxon>
        <taxon>Gunneridae</taxon>
        <taxon>Pentapetalae</taxon>
        <taxon>rosids</taxon>
        <taxon>malvids</taxon>
        <taxon>Brassicales</taxon>
        <taxon>Brassicaceae</taxon>
        <taxon>Brassiceae</taxon>
        <taxon>Brassica</taxon>
    </lineage>
</organism>
<feature type="compositionally biased region" description="Acidic residues" evidence="1">
    <location>
        <begin position="56"/>
        <end position="72"/>
    </location>
</feature>
<feature type="compositionally biased region" description="Basic and acidic residues" evidence="1">
    <location>
        <begin position="28"/>
        <end position="41"/>
    </location>
</feature>
<feature type="compositionally biased region" description="Acidic residues" evidence="1">
    <location>
        <begin position="80"/>
        <end position="93"/>
    </location>
</feature>
<gene>
    <name evidence="2" type="ORF">F2Q68_00001710</name>
</gene>
<dbReference type="AlphaFoldDB" id="A0A8S9JI24"/>
<feature type="compositionally biased region" description="Low complexity" evidence="1">
    <location>
        <begin position="12"/>
        <end position="23"/>
    </location>
</feature>
<protein>
    <submittedName>
        <fullName evidence="2">Uncharacterized protein</fullName>
    </submittedName>
</protein>
<evidence type="ECO:0000256" key="1">
    <source>
        <dbReference type="SAM" id="MobiDB-lite"/>
    </source>
</evidence>
<dbReference type="Proteomes" id="UP000712281">
    <property type="component" value="Unassembled WGS sequence"/>
</dbReference>
<evidence type="ECO:0000313" key="3">
    <source>
        <dbReference type="Proteomes" id="UP000712281"/>
    </source>
</evidence>
<proteinExistence type="predicted"/>
<comment type="caution">
    <text evidence="2">The sequence shown here is derived from an EMBL/GenBank/DDBJ whole genome shotgun (WGS) entry which is preliminary data.</text>
</comment>
<sequence length="147" mass="16478">MHMGDDGRALVSTTHTGASTSHAMPQPSHEDAFIRKSDIEALIKALNANSVHPDPEGDNEQESTPETPEDDSASVHDQDGAESGDQYDADQGQEEAVSSMRKERDEIRPLILRILKLLRQCKRLQFESAWRQYQDDPNLSTVVEYIM</sequence>
<accession>A0A8S9JI24</accession>
<evidence type="ECO:0000313" key="2">
    <source>
        <dbReference type="EMBL" id="KAF2581057.1"/>
    </source>
</evidence>
<feature type="region of interest" description="Disordered" evidence="1">
    <location>
        <begin position="1"/>
        <end position="102"/>
    </location>
</feature>
<name>A0A8S9JI24_BRACR</name>